<protein>
    <submittedName>
        <fullName evidence="2">TIL domain containing protein</fullName>
    </submittedName>
</protein>
<dbReference type="AlphaFoldDB" id="A0A131YTH0"/>
<evidence type="ECO:0000256" key="1">
    <source>
        <dbReference type="SAM" id="MobiDB-lite"/>
    </source>
</evidence>
<reference evidence="2" key="1">
    <citation type="journal article" date="2016" name="Ticks Tick Borne Dis.">
        <title>De novo assembly and annotation of the salivary gland transcriptome of Rhipicephalus appendiculatus male and female ticks during blood feeding.</title>
        <authorList>
            <person name="de Castro M.H."/>
            <person name="de Klerk D."/>
            <person name="Pienaar R."/>
            <person name="Latif A.A."/>
            <person name="Rees D.J."/>
            <person name="Mans B.J."/>
        </authorList>
    </citation>
    <scope>NUCLEOTIDE SEQUENCE</scope>
    <source>
        <tissue evidence="2">Salivary glands</tissue>
    </source>
</reference>
<accession>A0A131YTH0</accession>
<proteinExistence type="predicted"/>
<feature type="compositionally biased region" description="Polar residues" evidence="1">
    <location>
        <begin position="55"/>
        <end position="72"/>
    </location>
</feature>
<feature type="region of interest" description="Disordered" evidence="1">
    <location>
        <begin position="35"/>
        <end position="76"/>
    </location>
</feature>
<sequence length="139" mass="13373">MSTMPSTLLAGVTSGGMTSHTVHGGGVTSVGVIGSERSRMPSTTAGVLESGNVRGASTSFSLQPGGPRSSNVAYGVPPITTPGSSVLPSTGRSIGRAVSSVLSGLSGTNNGGVDLGEVTPSAGIFALGVPNVTSTASAQ</sequence>
<organism evidence="2">
    <name type="scientific">Rhipicephalus appendiculatus</name>
    <name type="common">Brown ear tick</name>
    <dbReference type="NCBI Taxonomy" id="34631"/>
    <lineage>
        <taxon>Eukaryota</taxon>
        <taxon>Metazoa</taxon>
        <taxon>Ecdysozoa</taxon>
        <taxon>Arthropoda</taxon>
        <taxon>Chelicerata</taxon>
        <taxon>Arachnida</taxon>
        <taxon>Acari</taxon>
        <taxon>Parasitiformes</taxon>
        <taxon>Ixodida</taxon>
        <taxon>Ixodoidea</taxon>
        <taxon>Ixodidae</taxon>
        <taxon>Rhipicephalinae</taxon>
        <taxon>Rhipicephalus</taxon>
        <taxon>Rhipicephalus</taxon>
    </lineage>
</organism>
<evidence type="ECO:0000313" key="2">
    <source>
        <dbReference type="EMBL" id="JAP82257.1"/>
    </source>
</evidence>
<dbReference type="EMBL" id="GEDV01006300">
    <property type="protein sequence ID" value="JAP82257.1"/>
    <property type="molecule type" value="Transcribed_RNA"/>
</dbReference>
<name>A0A131YTH0_RHIAP</name>